<gene>
    <name evidence="2" type="ORF">HRTV-25_gp2</name>
</gene>
<name>A0AAE9BY03_9CAUD</name>
<keyword evidence="3" id="KW-1185">Reference proteome</keyword>
<evidence type="ECO:0000256" key="1">
    <source>
        <dbReference type="SAM" id="Phobius"/>
    </source>
</evidence>
<protein>
    <submittedName>
        <fullName evidence="2">Uncharacterized protein</fullName>
    </submittedName>
</protein>
<organism evidence="2 3">
    <name type="scientific">Halorubrum tailed virus 25</name>
    <dbReference type="NCBI Taxonomy" id="2878006"/>
    <lineage>
        <taxon>Viruses</taxon>
        <taxon>Duplodnaviria</taxon>
        <taxon>Heunggongvirae</taxon>
        <taxon>Uroviricota</taxon>
        <taxon>Caudoviricetes</taxon>
        <taxon>Thumleimavirales</taxon>
        <taxon>Hafunaviridae</taxon>
        <taxon>Laminvirus</taxon>
        <taxon>Laminvirus thailandense</taxon>
        <taxon>Laminvirus HRTV25</taxon>
    </lineage>
</organism>
<keyword evidence="1" id="KW-1133">Transmembrane helix</keyword>
<dbReference type="Proteomes" id="UP000827232">
    <property type="component" value="Segment"/>
</dbReference>
<proteinExistence type="predicted"/>
<keyword evidence="1" id="KW-0472">Membrane</keyword>
<sequence length="53" mass="5630">MGSSTGSRAVGCGAVCLCLLAVLVCSGGFLLWLGRPPSSWVWFDPLRSRADSW</sequence>
<dbReference type="EMBL" id="MZ334521">
    <property type="protein sequence ID" value="UBF22583.1"/>
    <property type="molecule type" value="Genomic_DNA"/>
</dbReference>
<evidence type="ECO:0000313" key="2">
    <source>
        <dbReference type="EMBL" id="UBF22583.1"/>
    </source>
</evidence>
<accession>A0AAE9BY03</accession>
<keyword evidence="1" id="KW-0812">Transmembrane</keyword>
<evidence type="ECO:0000313" key="3">
    <source>
        <dbReference type="Proteomes" id="UP000827232"/>
    </source>
</evidence>
<feature type="transmembrane region" description="Helical" evidence="1">
    <location>
        <begin position="12"/>
        <end position="33"/>
    </location>
</feature>
<reference evidence="2" key="1">
    <citation type="submission" date="2021-05" db="EMBL/GenBank/DDBJ databases">
        <title>Diversity, taxonomy and evolution of archaeal viruses of the class Caudoviricetes.</title>
        <authorList>
            <person name="Liu Y."/>
            <person name="Demina T.A."/>
            <person name="Roux S."/>
            <person name="Aiewsakun P."/>
            <person name="Kazlauskas D."/>
            <person name="Simmonds P."/>
            <person name="Prangishvili D."/>
            <person name="Oksanen H.M."/>
            <person name="Krupovic M."/>
        </authorList>
    </citation>
    <scope>NUCLEOTIDE SEQUENCE</scope>
    <source>
        <strain evidence="2">HRTV-25/14</strain>
    </source>
</reference>